<dbReference type="GO" id="GO:0007099">
    <property type="term" value="P:centriole replication"/>
    <property type="evidence" value="ECO:0007669"/>
    <property type="project" value="TreeGrafter"/>
</dbReference>
<dbReference type="GO" id="GO:0035371">
    <property type="term" value="C:microtubule plus-end"/>
    <property type="evidence" value="ECO:0007669"/>
    <property type="project" value="TreeGrafter"/>
</dbReference>
<name>A0A8C5GBU8_GOUWI</name>
<keyword evidence="5" id="KW-1185">Reference proteome</keyword>
<reference evidence="4" key="3">
    <citation type="submission" date="2025-09" db="UniProtKB">
        <authorList>
            <consortium name="Ensembl"/>
        </authorList>
    </citation>
    <scope>IDENTIFICATION</scope>
</reference>
<protein>
    <recommendedName>
        <fullName evidence="3">Centrosomin N-terminal motif 1 domain-containing protein</fullName>
    </recommendedName>
</protein>
<dbReference type="Ensembl" id="ENSGWIT00000030518.1">
    <property type="protein sequence ID" value="ENSGWIP00000027976.1"/>
    <property type="gene ID" value="ENSGWIG00000014633.1"/>
</dbReference>
<dbReference type="GO" id="GO:0001578">
    <property type="term" value="P:microtubule bundle formation"/>
    <property type="evidence" value="ECO:0007669"/>
    <property type="project" value="TreeGrafter"/>
</dbReference>
<dbReference type="GO" id="GO:0007059">
    <property type="term" value="P:chromosome segregation"/>
    <property type="evidence" value="ECO:0007669"/>
    <property type="project" value="TreeGrafter"/>
</dbReference>
<reference evidence="4" key="2">
    <citation type="submission" date="2025-08" db="UniProtKB">
        <authorList>
            <consortium name="Ensembl"/>
        </authorList>
    </citation>
    <scope>IDENTIFICATION</scope>
</reference>
<keyword evidence="2" id="KW-0963">Cytoplasm</keyword>
<reference evidence="4" key="1">
    <citation type="submission" date="2020-06" db="EMBL/GenBank/DDBJ databases">
        <authorList>
            <consortium name="Wellcome Sanger Institute Data Sharing"/>
        </authorList>
    </citation>
    <scope>NUCLEOTIDE SEQUENCE [LARGE SCALE GENOMIC DNA]</scope>
</reference>
<dbReference type="Pfam" id="PF07989">
    <property type="entry name" value="Cnn_1N"/>
    <property type="match status" value="1"/>
</dbReference>
<dbReference type="GO" id="GO:0005737">
    <property type="term" value="C:cytoplasm"/>
    <property type="evidence" value="ECO:0007669"/>
    <property type="project" value="UniProtKB-SubCell"/>
</dbReference>
<dbReference type="Proteomes" id="UP000694680">
    <property type="component" value="Chromosome 17"/>
</dbReference>
<sequence length="198" mass="22973">MSNGYRTLSQHLNDLKKENFSLKLRIYFLEERIQQKYEESSEDVYRSVSTSCVVLRFYLITFFPLRTTAENLTNQNEAELQRRCQDRQQEIDHMQQVLETKIQLLQEEALLARSQAQHMAAVAGSPSSDISMETMEDQSLLSPSPSNTNINRDKYVTFSTSCSSKRWGCYPNIPSYLLSYPLFLYPQKCLSGGHDKQF</sequence>
<dbReference type="GO" id="GO:0090266">
    <property type="term" value="P:regulation of mitotic cell cycle spindle assembly checkpoint"/>
    <property type="evidence" value="ECO:0007669"/>
    <property type="project" value="TreeGrafter"/>
</dbReference>
<evidence type="ECO:0000313" key="4">
    <source>
        <dbReference type="Ensembl" id="ENSGWIP00000027976.1"/>
    </source>
</evidence>
<dbReference type="GO" id="GO:0046600">
    <property type="term" value="P:negative regulation of centriole replication"/>
    <property type="evidence" value="ECO:0007669"/>
    <property type="project" value="TreeGrafter"/>
</dbReference>
<dbReference type="GO" id="GO:0008017">
    <property type="term" value="F:microtubule binding"/>
    <property type="evidence" value="ECO:0007669"/>
    <property type="project" value="TreeGrafter"/>
</dbReference>
<accession>A0A8C5GBU8</accession>
<dbReference type="AlphaFoldDB" id="A0A8C5GBU8"/>
<proteinExistence type="predicted"/>
<dbReference type="GO" id="GO:0097431">
    <property type="term" value="C:mitotic spindle pole"/>
    <property type="evidence" value="ECO:0007669"/>
    <property type="project" value="TreeGrafter"/>
</dbReference>
<dbReference type="PANTHER" id="PTHR46930:SF1">
    <property type="entry name" value="CDK5 REGULATORY SUBUNIT-ASSOCIATED PROTEIN 2"/>
    <property type="match status" value="1"/>
</dbReference>
<evidence type="ECO:0000259" key="3">
    <source>
        <dbReference type="Pfam" id="PF07989"/>
    </source>
</evidence>
<dbReference type="GO" id="GO:0043015">
    <property type="term" value="F:gamma-tubulin binding"/>
    <property type="evidence" value="ECO:0007669"/>
    <property type="project" value="TreeGrafter"/>
</dbReference>
<organism evidence="4 5">
    <name type="scientific">Gouania willdenowi</name>
    <name type="common">Blunt-snouted clingfish</name>
    <name type="synonym">Lepadogaster willdenowi</name>
    <dbReference type="NCBI Taxonomy" id="441366"/>
    <lineage>
        <taxon>Eukaryota</taxon>
        <taxon>Metazoa</taxon>
        <taxon>Chordata</taxon>
        <taxon>Craniata</taxon>
        <taxon>Vertebrata</taxon>
        <taxon>Euteleostomi</taxon>
        <taxon>Actinopterygii</taxon>
        <taxon>Neopterygii</taxon>
        <taxon>Teleostei</taxon>
        <taxon>Neoteleostei</taxon>
        <taxon>Acanthomorphata</taxon>
        <taxon>Ovalentaria</taxon>
        <taxon>Blenniimorphae</taxon>
        <taxon>Blenniiformes</taxon>
        <taxon>Gobiesocoidei</taxon>
        <taxon>Gobiesocidae</taxon>
        <taxon>Gobiesocinae</taxon>
        <taxon>Gouania</taxon>
    </lineage>
</organism>
<dbReference type="InterPro" id="IPR042791">
    <property type="entry name" value="CDK5RAP2"/>
</dbReference>
<dbReference type="PANTHER" id="PTHR46930">
    <property type="entry name" value="CDK5 REGULATORY SUBUNIT-ASSOCIATED PROTEIN 2"/>
    <property type="match status" value="1"/>
</dbReference>
<evidence type="ECO:0000313" key="5">
    <source>
        <dbReference type="Proteomes" id="UP000694680"/>
    </source>
</evidence>
<dbReference type="GO" id="GO:0000242">
    <property type="term" value="C:pericentriolar material"/>
    <property type="evidence" value="ECO:0007669"/>
    <property type="project" value="TreeGrafter"/>
</dbReference>
<dbReference type="InterPro" id="IPR012943">
    <property type="entry name" value="Cnn_1N"/>
</dbReference>
<feature type="domain" description="Centrosomin N-terminal motif 1" evidence="3">
    <location>
        <begin position="8"/>
        <end position="47"/>
    </location>
</feature>
<evidence type="ECO:0000256" key="2">
    <source>
        <dbReference type="ARBA" id="ARBA00022490"/>
    </source>
</evidence>
<comment type="subcellular location">
    <subcellularLocation>
        <location evidence="1">Cytoplasm</location>
    </subcellularLocation>
</comment>
<dbReference type="GO" id="GO:0000132">
    <property type="term" value="P:establishment of mitotic spindle orientation"/>
    <property type="evidence" value="ECO:0007669"/>
    <property type="project" value="TreeGrafter"/>
</dbReference>
<evidence type="ECO:0000256" key="1">
    <source>
        <dbReference type="ARBA" id="ARBA00004496"/>
    </source>
</evidence>